<dbReference type="STRING" id="479433.Caci_6330"/>
<dbReference type="CDD" id="cd00609">
    <property type="entry name" value="AAT_like"/>
    <property type="match status" value="1"/>
</dbReference>
<dbReference type="Pfam" id="PF00155">
    <property type="entry name" value="Aminotran_1_2"/>
    <property type="match status" value="1"/>
</dbReference>
<dbReference type="InParanoid" id="C7QKB0"/>
<sequence length="437" mass="45592">MTTTTPTPAPIDVSRVTPTPNAPALAPIDLAPPIPTASAPAPALAPVDLPRPIPTAPAPIDLSQPVFGAAASFPSSLDPARALAEAAPALAAHLSDFHRHPAGLPDLRAAVAERYTRRGVPTTPDHIVVTSSPQAALALAIGLFCAPEDRVLVENPTHPDTLAVLRSCAVRPVPIPLGGNGITPADLPGRFVHTAARLAHFSAGYQNPTGHLPSAEVRLAAAESARRSGTWLIADETAIEPVLDGVAPEPFTLGVPRAAAERIVTIGAPSQTHGLALRVGWLRATPRTAAALARHQADAGLGASALDQILTTNLLHQADADLPAHRAQLRERRAALESALTRLAPEWSWRHPAGGLTLWVDLGRPAAAALTTHAANAGVHITPGSRFTLDPGAHDHHIPLPFTLPAPALTEAACRLATAWHQTLSTPRSPDRHMWTV</sequence>
<keyword evidence="4" id="KW-1185">Reference proteome</keyword>
<dbReference type="PANTHER" id="PTHR46577:SF1">
    <property type="entry name" value="HTH-TYPE TRANSCRIPTIONAL REGULATORY PROTEIN GABR"/>
    <property type="match status" value="1"/>
</dbReference>
<evidence type="ECO:0000313" key="3">
    <source>
        <dbReference type="EMBL" id="ACU75184.1"/>
    </source>
</evidence>
<dbReference type="eggNOG" id="COG1167">
    <property type="taxonomic scope" value="Bacteria"/>
</dbReference>
<dbReference type="EMBL" id="CP001700">
    <property type="protein sequence ID" value="ACU75184.1"/>
    <property type="molecule type" value="Genomic_DNA"/>
</dbReference>
<dbReference type="KEGG" id="cai:Caci_6330"/>
<dbReference type="RefSeq" id="WP_015794913.1">
    <property type="nucleotide sequence ID" value="NC_013131.1"/>
</dbReference>
<gene>
    <name evidence="3" type="ordered locus">Caci_6330</name>
</gene>
<dbReference type="InterPro" id="IPR004839">
    <property type="entry name" value="Aminotransferase_I/II_large"/>
</dbReference>
<organism evidence="3 4">
    <name type="scientific">Catenulispora acidiphila (strain DSM 44928 / JCM 14897 / NBRC 102108 / NRRL B-24433 / ID139908)</name>
    <dbReference type="NCBI Taxonomy" id="479433"/>
    <lineage>
        <taxon>Bacteria</taxon>
        <taxon>Bacillati</taxon>
        <taxon>Actinomycetota</taxon>
        <taxon>Actinomycetes</taxon>
        <taxon>Catenulisporales</taxon>
        <taxon>Catenulisporaceae</taxon>
        <taxon>Catenulispora</taxon>
    </lineage>
</organism>
<feature type="region of interest" description="Disordered" evidence="1">
    <location>
        <begin position="1"/>
        <end position="20"/>
    </location>
</feature>
<dbReference type="AlphaFoldDB" id="C7QKB0"/>
<protein>
    <submittedName>
        <fullName evidence="3">Putative transcriptional regulator, GntR family</fullName>
    </submittedName>
</protein>
<dbReference type="OrthoDB" id="199743at2"/>
<evidence type="ECO:0000256" key="1">
    <source>
        <dbReference type="SAM" id="MobiDB-lite"/>
    </source>
</evidence>
<dbReference type="HOGENOM" id="CLU_626562_0_0_11"/>
<dbReference type="InterPro" id="IPR015421">
    <property type="entry name" value="PyrdxlP-dep_Trfase_major"/>
</dbReference>
<proteinExistence type="predicted"/>
<name>C7QKB0_CATAD</name>
<dbReference type="InterPro" id="IPR015424">
    <property type="entry name" value="PyrdxlP-dep_Trfase"/>
</dbReference>
<evidence type="ECO:0000313" key="4">
    <source>
        <dbReference type="Proteomes" id="UP000000851"/>
    </source>
</evidence>
<accession>C7QKB0</accession>
<dbReference type="InterPro" id="IPR051446">
    <property type="entry name" value="HTH_trans_reg/aminotransferase"/>
</dbReference>
<feature type="domain" description="Aminotransferase class I/classII large" evidence="2">
    <location>
        <begin position="79"/>
        <end position="391"/>
    </location>
</feature>
<dbReference type="PANTHER" id="PTHR46577">
    <property type="entry name" value="HTH-TYPE TRANSCRIPTIONAL REGULATORY PROTEIN GABR"/>
    <property type="match status" value="1"/>
</dbReference>
<dbReference type="SUPFAM" id="SSF53383">
    <property type="entry name" value="PLP-dependent transferases"/>
    <property type="match status" value="1"/>
</dbReference>
<dbReference type="GO" id="GO:0030170">
    <property type="term" value="F:pyridoxal phosphate binding"/>
    <property type="evidence" value="ECO:0007669"/>
    <property type="project" value="InterPro"/>
</dbReference>
<dbReference type="Gene3D" id="3.40.640.10">
    <property type="entry name" value="Type I PLP-dependent aspartate aminotransferase-like (Major domain)"/>
    <property type="match status" value="1"/>
</dbReference>
<evidence type="ECO:0000259" key="2">
    <source>
        <dbReference type="Pfam" id="PF00155"/>
    </source>
</evidence>
<dbReference type="Proteomes" id="UP000000851">
    <property type="component" value="Chromosome"/>
</dbReference>
<reference evidence="3 4" key="1">
    <citation type="journal article" date="2009" name="Stand. Genomic Sci.">
        <title>Complete genome sequence of Catenulispora acidiphila type strain (ID 139908).</title>
        <authorList>
            <person name="Copeland A."/>
            <person name="Lapidus A."/>
            <person name="Glavina Del Rio T."/>
            <person name="Nolan M."/>
            <person name="Lucas S."/>
            <person name="Chen F."/>
            <person name="Tice H."/>
            <person name="Cheng J.F."/>
            <person name="Bruce D."/>
            <person name="Goodwin L."/>
            <person name="Pitluck S."/>
            <person name="Mikhailova N."/>
            <person name="Pati A."/>
            <person name="Ivanova N."/>
            <person name="Mavromatis K."/>
            <person name="Chen A."/>
            <person name="Palaniappan K."/>
            <person name="Chain P."/>
            <person name="Land M."/>
            <person name="Hauser L."/>
            <person name="Chang Y.J."/>
            <person name="Jeffries C.D."/>
            <person name="Chertkov O."/>
            <person name="Brettin T."/>
            <person name="Detter J.C."/>
            <person name="Han C."/>
            <person name="Ali Z."/>
            <person name="Tindall B.J."/>
            <person name="Goker M."/>
            <person name="Bristow J."/>
            <person name="Eisen J.A."/>
            <person name="Markowitz V."/>
            <person name="Hugenholtz P."/>
            <person name="Kyrpides N.C."/>
            <person name="Klenk H.P."/>
        </authorList>
    </citation>
    <scope>NUCLEOTIDE SEQUENCE [LARGE SCALE GENOMIC DNA]</scope>
    <source>
        <strain evidence="4">DSM 44928 / JCM 14897 / NBRC 102108 / NRRL B-24433 / ID139908</strain>
    </source>
</reference>